<dbReference type="Gene3D" id="2.60.120.10">
    <property type="entry name" value="Jelly Rolls"/>
    <property type="match status" value="1"/>
</dbReference>
<keyword evidence="3" id="KW-0804">Transcription</keyword>
<proteinExistence type="predicted"/>
<evidence type="ECO:0000256" key="2">
    <source>
        <dbReference type="ARBA" id="ARBA00023125"/>
    </source>
</evidence>
<dbReference type="Proteomes" id="UP000060277">
    <property type="component" value="Chromosome"/>
</dbReference>
<evidence type="ECO:0000256" key="3">
    <source>
        <dbReference type="ARBA" id="ARBA00023163"/>
    </source>
</evidence>
<dbReference type="PANTHER" id="PTHR11019">
    <property type="entry name" value="HTH-TYPE TRANSCRIPTIONAL REGULATOR NIMR"/>
    <property type="match status" value="1"/>
</dbReference>
<reference evidence="6" key="1">
    <citation type="submission" date="2015-12" db="EMBL/GenBank/DDBJ databases">
        <title>Complete genome sequence of Pandoraea norimbergensis DSM 11628.</title>
        <authorList>
            <person name="Ee R."/>
            <person name="Lim Y.-L."/>
            <person name="Yong D."/>
            <person name="Yin W.-F."/>
            <person name="Chan K.-G."/>
        </authorList>
    </citation>
    <scope>NUCLEOTIDE SEQUENCE [LARGE SCALE GENOMIC DNA]</scope>
    <source>
        <strain evidence="6">DSM 11628</strain>
    </source>
</reference>
<dbReference type="SMART" id="SM00342">
    <property type="entry name" value="HTH_ARAC"/>
    <property type="match status" value="1"/>
</dbReference>
<gene>
    <name evidence="5" type="ORF">AT302_04240</name>
</gene>
<name>A0ABM5WFQ7_9BURK</name>
<accession>A0ABM5WFQ7</accession>
<keyword evidence="2" id="KW-0238">DNA-binding</keyword>
<evidence type="ECO:0000256" key="1">
    <source>
        <dbReference type="ARBA" id="ARBA00023015"/>
    </source>
</evidence>
<evidence type="ECO:0000313" key="5">
    <source>
        <dbReference type="EMBL" id="ALS59086.1"/>
    </source>
</evidence>
<dbReference type="SUPFAM" id="SSF51182">
    <property type="entry name" value="RmlC-like cupins"/>
    <property type="match status" value="1"/>
</dbReference>
<organism evidence="5 6">
    <name type="scientific">Pandoraea norimbergensis</name>
    <dbReference type="NCBI Taxonomy" id="93219"/>
    <lineage>
        <taxon>Bacteria</taxon>
        <taxon>Pseudomonadati</taxon>
        <taxon>Pseudomonadota</taxon>
        <taxon>Betaproteobacteria</taxon>
        <taxon>Burkholderiales</taxon>
        <taxon>Burkholderiaceae</taxon>
        <taxon>Pandoraea</taxon>
    </lineage>
</organism>
<evidence type="ECO:0000259" key="4">
    <source>
        <dbReference type="PROSITE" id="PS01124"/>
    </source>
</evidence>
<dbReference type="InterPro" id="IPR011051">
    <property type="entry name" value="RmlC_Cupin_sf"/>
</dbReference>
<dbReference type="PROSITE" id="PS01124">
    <property type="entry name" value="HTH_ARAC_FAMILY_2"/>
    <property type="match status" value="1"/>
</dbReference>
<dbReference type="InterPro" id="IPR003313">
    <property type="entry name" value="AraC-bd"/>
</dbReference>
<dbReference type="EMBL" id="CP013480">
    <property type="protein sequence ID" value="ALS59086.1"/>
    <property type="molecule type" value="Genomic_DNA"/>
</dbReference>
<evidence type="ECO:0000313" key="6">
    <source>
        <dbReference type="Proteomes" id="UP000060277"/>
    </source>
</evidence>
<dbReference type="CDD" id="cd06124">
    <property type="entry name" value="cupin_NimR-like_N"/>
    <property type="match status" value="1"/>
</dbReference>
<feature type="domain" description="HTH araC/xylS-type" evidence="4">
    <location>
        <begin position="165"/>
        <end position="262"/>
    </location>
</feature>
<dbReference type="InterPro" id="IPR009057">
    <property type="entry name" value="Homeodomain-like_sf"/>
</dbReference>
<dbReference type="Pfam" id="PF12833">
    <property type="entry name" value="HTH_18"/>
    <property type="match status" value="1"/>
</dbReference>
<keyword evidence="6" id="KW-1185">Reference proteome</keyword>
<keyword evidence="1" id="KW-0805">Transcription regulation</keyword>
<sequence length="267" mass="29274">MDTKRTPVTATGRRPLPPVIANAIDYPHGMREPAHTHSRAQLIYATAGMIRVRTPGASWVVTPSIGLLVMPRVEHELEMVGSVAFRTIYLTSFEVPQEDLEGLLIPVTGLLREAIVAMTEAPEHYAPDSVPGLLANLIGRLLGDARPGEMDAQWRLPLPVHPRLRKICEALLAEPANNDTLELWADRLGASSRTVSRLFQRETGVAFAKWREHMRVCEAMCQLSTGTAPGDVASALGYADTATFASMFRRVLGVTPQRYQAGFVLQA</sequence>
<dbReference type="InterPro" id="IPR018060">
    <property type="entry name" value="HTH_AraC"/>
</dbReference>
<dbReference type="Pfam" id="PF02311">
    <property type="entry name" value="AraC_binding"/>
    <property type="match status" value="1"/>
</dbReference>
<dbReference type="PANTHER" id="PTHR11019:SF159">
    <property type="entry name" value="TRANSCRIPTIONAL REGULATOR-RELATED"/>
    <property type="match status" value="1"/>
</dbReference>
<dbReference type="InterPro" id="IPR014710">
    <property type="entry name" value="RmlC-like_jellyroll"/>
</dbReference>
<dbReference type="RefSeq" id="WP_058376028.1">
    <property type="nucleotide sequence ID" value="NZ_CP013480.3"/>
</dbReference>
<protein>
    <recommendedName>
        <fullName evidence="4">HTH araC/xylS-type domain-containing protein</fullName>
    </recommendedName>
</protein>
<dbReference type="SUPFAM" id="SSF46689">
    <property type="entry name" value="Homeodomain-like"/>
    <property type="match status" value="1"/>
</dbReference>
<dbReference type="Gene3D" id="1.10.10.60">
    <property type="entry name" value="Homeodomain-like"/>
    <property type="match status" value="1"/>
</dbReference>